<evidence type="ECO:0000256" key="1">
    <source>
        <dbReference type="SAM" id="Phobius"/>
    </source>
</evidence>
<reference evidence="2 3" key="1">
    <citation type="journal article" date="2021" name="MBio">
        <title>Poor Competitiveness of Bradyrhizobium in Pigeon Pea Root Colonization in Indian Soils.</title>
        <authorList>
            <person name="Chalasani D."/>
            <person name="Basu A."/>
            <person name="Pullabhotla S.V.S.R.N."/>
            <person name="Jorrin B."/>
            <person name="Neal A.L."/>
            <person name="Poole P.S."/>
            <person name="Podile A.R."/>
            <person name="Tkacz A."/>
        </authorList>
    </citation>
    <scope>NUCLEOTIDE SEQUENCE [LARGE SCALE GENOMIC DNA]</scope>
    <source>
        <strain evidence="2 3">HU12</strain>
    </source>
</reference>
<feature type="transmembrane region" description="Helical" evidence="1">
    <location>
        <begin position="49"/>
        <end position="75"/>
    </location>
</feature>
<keyword evidence="1" id="KW-0472">Membrane</keyword>
<keyword evidence="1" id="KW-1133">Transmembrane helix</keyword>
<keyword evidence="1" id="KW-0812">Transmembrane</keyword>
<protein>
    <recommendedName>
        <fullName evidence="4">DUF2269 domain-containing protein</fullName>
    </recommendedName>
</protein>
<feature type="transmembrane region" description="Helical" evidence="1">
    <location>
        <begin position="14"/>
        <end position="37"/>
    </location>
</feature>
<gene>
    <name evidence="2" type="ORF">JNB61_17370</name>
</gene>
<organism evidence="2 3">
    <name type="scientific">Microbacterium ureisolvens</name>
    <dbReference type="NCBI Taxonomy" id="2781186"/>
    <lineage>
        <taxon>Bacteria</taxon>
        <taxon>Bacillati</taxon>
        <taxon>Actinomycetota</taxon>
        <taxon>Actinomycetes</taxon>
        <taxon>Micrococcales</taxon>
        <taxon>Microbacteriaceae</taxon>
        <taxon>Microbacterium</taxon>
    </lineage>
</organism>
<dbReference type="EMBL" id="JAEUAX010000013">
    <property type="protein sequence ID" value="MBW9111543.1"/>
    <property type="molecule type" value="Genomic_DNA"/>
</dbReference>
<evidence type="ECO:0008006" key="4">
    <source>
        <dbReference type="Google" id="ProtNLM"/>
    </source>
</evidence>
<proteinExistence type="predicted"/>
<comment type="caution">
    <text evidence="2">The sequence shown here is derived from an EMBL/GenBank/DDBJ whole genome shotgun (WGS) entry which is preliminary data.</text>
</comment>
<dbReference type="RefSeq" id="WP_220291506.1">
    <property type="nucleotide sequence ID" value="NZ_JAEUAX010000013.1"/>
</dbReference>
<dbReference type="Proteomes" id="UP000777440">
    <property type="component" value="Unassembled WGS sequence"/>
</dbReference>
<evidence type="ECO:0000313" key="2">
    <source>
        <dbReference type="EMBL" id="MBW9111543.1"/>
    </source>
</evidence>
<feature type="transmembrane region" description="Helical" evidence="1">
    <location>
        <begin position="87"/>
        <end position="109"/>
    </location>
</feature>
<name>A0ABS7I2J7_9MICO</name>
<accession>A0ABS7I2J7</accession>
<sequence>MPTRRPRLIAVTRAVHVIVSIGWIGAVAVFLGIAILGSSSVDARLYAGIYAALAVSVWTAIVPLAILALVSGVTLSLITPWGLLRHYWVVFKLVLTTGATLLLLVHTSVVDAAASSASRDAAHVLQFRLQLVVDSALALGVLAGITVLAYVKPRGLTPWAKR</sequence>
<evidence type="ECO:0000313" key="3">
    <source>
        <dbReference type="Proteomes" id="UP000777440"/>
    </source>
</evidence>
<keyword evidence="3" id="KW-1185">Reference proteome</keyword>
<feature type="transmembrane region" description="Helical" evidence="1">
    <location>
        <begin position="129"/>
        <end position="151"/>
    </location>
</feature>